<dbReference type="EMBL" id="MT926378">
    <property type="protein sequence ID" value="QOE76800.1"/>
    <property type="molecule type" value="Viral_cRNA"/>
</dbReference>
<name>A0A866VZT1_9ORTO</name>
<dbReference type="InterPro" id="IPR005187">
    <property type="entry name" value="Flu_C_NS1"/>
</dbReference>
<protein>
    <recommendedName>
        <fullName evidence="4">Non-structural protein 1</fullName>
    </recommendedName>
    <alternativeName>
        <fullName evidence="6">NS1C</fullName>
    </alternativeName>
</protein>
<dbReference type="GO" id="GO:0030430">
    <property type="term" value="C:host cell cytoplasm"/>
    <property type="evidence" value="ECO:0007669"/>
    <property type="project" value="UniProtKB-SubCell"/>
</dbReference>
<evidence type="ECO:0000256" key="3">
    <source>
        <dbReference type="ARBA" id="ARBA00004192"/>
    </source>
</evidence>
<comment type="function">
    <text evidence="1">Suppresses the RNA silencing-based antiviral response in Drosophila cells.</text>
</comment>
<evidence type="ECO:0000259" key="7">
    <source>
        <dbReference type="Pfam" id="PF03506"/>
    </source>
</evidence>
<organism evidence="9">
    <name type="scientific">Ornate chorus frog influenza-like virus</name>
    <dbReference type="NCBI Taxonomy" id="2777033"/>
    <lineage>
        <taxon>Viruses</taxon>
        <taxon>Riboviria</taxon>
        <taxon>Orthornavirae</taxon>
        <taxon>Negarnaviricota</taxon>
        <taxon>Polyploviricotina</taxon>
        <taxon>Insthoviricetes</taxon>
        <taxon>Articulavirales</taxon>
        <taxon>Orthomyxoviridae</taxon>
    </lineage>
</organism>
<reference evidence="9" key="1">
    <citation type="submission" date="2020-08" db="EMBL/GenBank/DDBJ databases">
        <authorList>
            <person name="Parry R.H."/>
            <person name="Wille M."/>
            <person name="Geoghegan J.L."/>
            <person name="Turnbull O.M.H."/>
            <person name="Holmes E.C."/>
        </authorList>
    </citation>
    <scope>NUCLEOTIDE SEQUENCE</scope>
    <source>
        <strain evidence="9">OCFILV/Shuangliu</strain>
    </source>
</reference>
<feature type="domain" description="Influenza C non-structural protein NS1" evidence="7">
    <location>
        <begin position="83"/>
        <end position="205"/>
    </location>
</feature>
<accession>A0A866VZT1</accession>
<evidence type="ECO:0000256" key="5">
    <source>
        <dbReference type="ARBA" id="ARBA00023200"/>
    </source>
</evidence>
<dbReference type="GO" id="GO:0042025">
    <property type="term" value="C:host cell nucleus"/>
    <property type="evidence" value="ECO:0007669"/>
    <property type="project" value="UniProtKB-SubCell"/>
</dbReference>
<evidence type="ECO:0000256" key="6">
    <source>
        <dbReference type="ARBA" id="ARBA00031663"/>
    </source>
</evidence>
<evidence type="ECO:0000256" key="2">
    <source>
        <dbReference type="ARBA" id="ARBA00004147"/>
    </source>
</evidence>
<evidence type="ECO:0000259" key="8">
    <source>
        <dbReference type="Pfam" id="PF03555"/>
    </source>
</evidence>
<feature type="domain" description="Influenza C non-structural protein NS2" evidence="8">
    <location>
        <begin position="7"/>
        <end position="62"/>
    </location>
</feature>
<dbReference type="Pfam" id="PF03555">
    <property type="entry name" value="Flu_C_NS2"/>
    <property type="match status" value="1"/>
</dbReference>
<evidence type="ECO:0000256" key="4">
    <source>
        <dbReference type="ARBA" id="ARBA00016002"/>
    </source>
</evidence>
<keyword evidence="5" id="KW-1035">Host cytoplasm</keyword>
<proteinExistence type="predicted"/>
<dbReference type="InterPro" id="IPR005188">
    <property type="entry name" value="Flu_C_NS2"/>
</dbReference>
<evidence type="ECO:0000256" key="1">
    <source>
        <dbReference type="ARBA" id="ARBA00002416"/>
    </source>
</evidence>
<reference evidence="9" key="2">
    <citation type="journal article" name="Viruses">
        <title>Divergent Influenza-Like Viruses of Amphibians and Fish Support an Ancient Evolutionary Association.</title>
        <authorList>
            <person name="Parry R."/>
            <person name="Wille M."/>
            <person name="Turnbull O.M.H."/>
            <person name="Geoghegan J.L."/>
            <person name="Holmes E.C."/>
        </authorList>
    </citation>
    <scope>NUCLEOTIDE SEQUENCE</scope>
    <source>
        <strain evidence="9">OCFILV/Shuangliu</strain>
    </source>
</reference>
<sequence>MSENKSVTTTNVKAAIATRALLISSQMDTTGVLTFKKMLKSAEKSWANEQSYAERTWEEAIEEGERILDFGVAPDPTSEESVQIGKNKVYPIGRNKPYLMPCTGDKSLTFTIEGCTIGLKMRNCNCSVKTVQMVSSSSGELILLFCRNVEKPSYVITTGSGSLNPEGEVRRILRKFRCGFTVAIDEKNACAFRRYKLGCVADPYWRRKEATSGEIKEVLDCLEKIEDEVGSSDD</sequence>
<dbReference type="Pfam" id="PF03506">
    <property type="entry name" value="Flu_C_NS1"/>
    <property type="match status" value="1"/>
</dbReference>
<comment type="subcellular location">
    <subcellularLocation>
        <location evidence="3">Host cytoplasm</location>
    </subcellularLocation>
    <subcellularLocation>
        <location evidence="2">Host nucleus</location>
    </subcellularLocation>
</comment>
<gene>
    <name evidence="9" type="primary">NS</name>
</gene>
<evidence type="ECO:0000313" key="9">
    <source>
        <dbReference type="EMBL" id="QOE76800.1"/>
    </source>
</evidence>